<evidence type="ECO:0000313" key="3">
    <source>
        <dbReference type="Proteomes" id="UP000272781"/>
    </source>
</evidence>
<geneLocation type="plasmid" evidence="1 4">
    <name>unnamed1</name>
</geneLocation>
<name>A0AAJ4RB07_9BACT</name>
<dbReference type="EMBL" id="RJVK01000006">
    <property type="protein sequence ID" value="ROR38716.1"/>
    <property type="molecule type" value="Genomic_DNA"/>
</dbReference>
<evidence type="ECO:0000313" key="4">
    <source>
        <dbReference type="Proteomes" id="UP000298805"/>
    </source>
</evidence>
<accession>A0AAJ4RB07</accession>
<evidence type="ECO:0000313" key="1">
    <source>
        <dbReference type="EMBL" id="QDD68203.1"/>
    </source>
</evidence>
<dbReference type="Proteomes" id="UP000272781">
    <property type="component" value="Unassembled WGS sequence"/>
</dbReference>
<dbReference type="AlphaFoldDB" id="A0AAJ4RB07"/>
<reference evidence="1 4" key="2">
    <citation type="submission" date="2019-06" db="EMBL/GenBank/DDBJ databases">
        <title>A comparative analysis of the Nautiliaceae.</title>
        <authorList>
            <person name="Grosche A."/>
            <person name="Smedile F."/>
            <person name="Vetriani C."/>
        </authorList>
    </citation>
    <scope>NUCLEOTIDE SEQUENCE [LARGE SCALE GENOMIC DNA]</scope>
    <source>
        <strain evidence="1 4">TB6</strain>
        <plasmid evidence="1 4">unnamed1</plasmid>
    </source>
</reference>
<sequence length="117" mass="14343">MSLNKINRFDINTEIYLLNKEKDIYSYLYRLQKVSSYFYVKKVEIKKLYGYKDKHKSQNFNFLKNTFSKIDHSYAERVIKRLECEQIKSPKKFLNIEGRDILQKTLAMYKICKRFFK</sequence>
<organism evidence="2 3">
    <name type="scientific">Caminibacter pacificus</name>
    <dbReference type="NCBI Taxonomy" id="1424653"/>
    <lineage>
        <taxon>Bacteria</taxon>
        <taxon>Pseudomonadati</taxon>
        <taxon>Campylobacterota</taxon>
        <taxon>Epsilonproteobacteria</taxon>
        <taxon>Nautiliales</taxon>
        <taxon>Nautiliaceae</taxon>
        <taxon>Caminibacter</taxon>
    </lineage>
</organism>
<protein>
    <submittedName>
        <fullName evidence="2">Uncharacterized protein</fullName>
    </submittedName>
</protein>
<dbReference type="RefSeq" id="WP_123353303.1">
    <property type="nucleotide sequence ID" value="NZ_CP040940.1"/>
</dbReference>
<gene>
    <name evidence="1" type="ORF">C6V80_10130</name>
    <name evidence="2" type="ORF">EDC58_1931</name>
</gene>
<keyword evidence="4" id="KW-1185">Reference proteome</keyword>
<proteinExistence type="predicted"/>
<evidence type="ECO:0000313" key="2">
    <source>
        <dbReference type="EMBL" id="ROR38716.1"/>
    </source>
</evidence>
<keyword evidence="1" id="KW-0614">Plasmid</keyword>
<dbReference type="EMBL" id="CP040940">
    <property type="protein sequence ID" value="QDD68203.1"/>
    <property type="molecule type" value="Genomic_DNA"/>
</dbReference>
<dbReference type="Proteomes" id="UP000298805">
    <property type="component" value="Plasmid unnamed1"/>
</dbReference>
<reference evidence="2 3" key="1">
    <citation type="submission" date="2018-11" db="EMBL/GenBank/DDBJ databases">
        <title>Genomic Encyclopedia of Type Strains, Phase IV (KMG-IV): sequencing the most valuable type-strain genomes for metagenomic binning, comparative biology and taxonomic classification.</title>
        <authorList>
            <person name="Goeker M."/>
        </authorList>
    </citation>
    <scope>NUCLEOTIDE SEQUENCE [LARGE SCALE GENOMIC DNA]</scope>
    <source>
        <strain evidence="2 3">DSM 27783</strain>
    </source>
</reference>